<sequence>MPCAVPWLRRLPPGVERLHRLGADAERFQPRGLGGLLLLLVLSLRAPGYIEVMIPIGLYAFGIGFVMPAMTTAALAPFPRIAGSAAAMMGFMQMGAGLVGGLIAAAIPDPVLAVRTIIPAFACVAIAAYLALRRPVATPPAARR</sequence>
<dbReference type="SUPFAM" id="SSF103473">
    <property type="entry name" value="MFS general substrate transporter"/>
    <property type="match status" value="1"/>
</dbReference>
<proteinExistence type="predicted"/>
<dbReference type="EMBL" id="JRFJ01000001">
    <property type="protein sequence ID" value="KHJ55324.1"/>
    <property type="molecule type" value="Genomic_DNA"/>
</dbReference>
<evidence type="ECO:0000256" key="1">
    <source>
        <dbReference type="SAM" id="Phobius"/>
    </source>
</evidence>
<reference evidence="2 3" key="1">
    <citation type="submission" date="2014-09" db="EMBL/GenBank/DDBJ databases">
        <title>Isolation and characterization of Aurantimonas altamirensis ON-56566 from clinical sample following a dog bite.</title>
        <authorList>
            <person name="Eshaghi A."/>
            <person name="Li A."/>
            <person name="Shahinas D."/>
            <person name="Bahn P."/>
            <person name="Kus J.V."/>
            <person name="Patel S.N."/>
        </authorList>
    </citation>
    <scope>NUCLEOTIDE SEQUENCE [LARGE SCALE GENOMIC DNA]</scope>
    <source>
        <strain evidence="2 3">ON-56566</strain>
    </source>
</reference>
<feature type="transmembrane region" description="Helical" evidence="1">
    <location>
        <begin position="85"/>
        <end position="107"/>
    </location>
</feature>
<feature type="transmembrane region" description="Helical" evidence="1">
    <location>
        <begin position="113"/>
        <end position="132"/>
    </location>
</feature>
<keyword evidence="1" id="KW-0472">Membrane</keyword>
<dbReference type="RefSeq" id="WP_039188161.1">
    <property type="nucleotide sequence ID" value="NZ_JRFJ01000001.1"/>
</dbReference>
<dbReference type="STRING" id="370622.LA66_01230"/>
<feature type="transmembrane region" description="Helical" evidence="1">
    <location>
        <begin position="56"/>
        <end position="78"/>
    </location>
</feature>
<protein>
    <submittedName>
        <fullName evidence="2">Uncharacterized protein</fullName>
    </submittedName>
</protein>
<evidence type="ECO:0000313" key="2">
    <source>
        <dbReference type="EMBL" id="KHJ55324.1"/>
    </source>
</evidence>
<name>A0A0B1Q4K9_9HYPH</name>
<dbReference type="InterPro" id="IPR036259">
    <property type="entry name" value="MFS_trans_sf"/>
</dbReference>
<dbReference type="Proteomes" id="UP000030826">
    <property type="component" value="Unassembled WGS sequence"/>
</dbReference>
<dbReference type="Gene3D" id="1.20.1720.10">
    <property type="entry name" value="Multidrug resistance protein D"/>
    <property type="match status" value="1"/>
</dbReference>
<accession>A0A0B1Q4K9</accession>
<organism evidence="2 3">
    <name type="scientific">Aureimonas altamirensis</name>
    <dbReference type="NCBI Taxonomy" id="370622"/>
    <lineage>
        <taxon>Bacteria</taxon>
        <taxon>Pseudomonadati</taxon>
        <taxon>Pseudomonadota</taxon>
        <taxon>Alphaproteobacteria</taxon>
        <taxon>Hyphomicrobiales</taxon>
        <taxon>Aurantimonadaceae</taxon>
        <taxon>Aureimonas</taxon>
    </lineage>
</organism>
<evidence type="ECO:0000313" key="3">
    <source>
        <dbReference type="Proteomes" id="UP000030826"/>
    </source>
</evidence>
<keyword evidence="1" id="KW-0812">Transmembrane</keyword>
<keyword evidence="1" id="KW-1133">Transmembrane helix</keyword>
<comment type="caution">
    <text evidence="2">The sequence shown here is derived from an EMBL/GenBank/DDBJ whole genome shotgun (WGS) entry which is preliminary data.</text>
</comment>
<gene>
    <name evidence="2" type="ORF">LA66_01230</name>
</gene>
<dbReference type="AlphaFoldDB" id="A0A0B1Q4K9"/>